<dbReference type="Proteomes" id="UP000807504">
    <property type="component" value="Unassembled WGS sequence"/>
</dbReference>
<accession>A0A8T0EBF1</accession>
<proteinExistence type="predicted"/>
<evidence type="ECO:0000313" key="2">
    <source>
        <dbReference type="EMBL" id="KAF8770029.1"/>
    </source>
</evidence>
<gene>
    <name evidence="2" type="ORF">HNY73_017603</name>
</gene>
<evidence type="ECO:0000256" key="1">
    <source>
        <dbReference type="SAM" id="MobiDB-lite"/>
    </source>
</evidence>
<feature type="region of interest" description="Disordered" evidence="1">
    <location>
        <begin position="172"/>
        <end position="195"/>
    </location>
</feature>
<name>A0A8T0EBF1_ARGBR</name>
<keyword evidence="3" id="KW-1185">Reference proteome</keyword>
<feature type="compositionally biased region" description="Acidic residues" evidence="1">
    <location>
        <begin position="102"/>
        <end position="111"/>
    </location>
</feature>
<feature type="region of interest" description="Disordered" evidence="1">
    <location>
        <begin position="93"/>
        <end position="146"/>
    </location>
</feature>
<protein>
    <submittedName>
        <fullName evidence="2">Uncharacterized protein</fullName>
    </submittedName>
</protein>
<reference evidence="2" key="2">
    <citation type="submission" date="2020-06" db="EMBL/GenBank/DDBJ databases">
        <authorList>
            <person name="Sheffer M."/>
        </authorList>
    </citation>
    <scope>NUCLEOTIDE SEQUENCE</scope>
</reference>
<feature type="compositionally biased region" description="Polar residues" evidence="1">
    <location>
        <begin position="120"/>
        <end position="129"/>
    </location>
</feature>
<comment type="caution">
    <text evidence="2">The sequence shown here is derived from an EMBL/GenBank/DDBJ whole genome shotgun (WGS) entry which is preliminary data.</text>
</comment>
<evidence type="ECO:0000313" key="3">
    <source>
        <dbReference type="Proteomes" id="UP000807504"/>
    </source>
</evidence>
<sequence>MDWEIACTEEPMDWESVDCQEPMDWEEVPLPPQVSLPGTSFATPPVANPEASPRPTFARRPKRRARAQIWGQILIGDLVSGIEPMDWEAVSTEEPMDWSAVDSDEPMDWEEVPLPPQVSLPGTSFSTPPVANPEPSPRPTFARRPKRRASDVISISRLIVLKLIWPRWSTPTHQPPSAPHHGRAPSSLNGRLSPPCGKRPSFRTAAWGLLVSHALARMCAKFSLSKALSRRHF</sequence>
<feature type="region of interest" description="Disordered" evidence="1">
    <location>
        <begin position="27"/>
        <end position="62"/>
    </location>
</feature>
<dbReference type="EMBL" id="JABXBU010002228">
    <property type="protein sequence ID" value="KAF8770029.1"/>
    <property type="molecule type" value="Genomic_DNA"/>
</dbReference>
<reference evidence="2" key="1">
    <citation type="journal article" date="2020" name="bioRxiv">
        <title>Chromosome-level reference genome of the European wasp spider Argiope bruennichi: a resource for studies on range expansion and evolutionary adaptation.</title>
        <authorList>
            <person name="Sheffer M.M."/>
            <person name="Hoppe A."/>
            <person name="Krehenwinkel H."/>
            <person name="Uhl G."/>
            <person name="Kuss A.W."/>
            <person name="Jensen L."/>
            <person name="Jensen C."/>
            <person name="Gillespie R.G."/>
            <person name="Hoff K.J."/>
            <person name="Prost S."/>
        </authorList>
    </citation>
    <scope>NUCLEOTIDE SEQUENCE</scope>
</reference>
<organism evidence="2 3">
    <name type="scientific">Argiope bruennichi</name>
    <name type="common">Wasp spider</name>
    <name type="synonym">Aranea bruennichi</name>
    <dbReference type="NCBI Taxonomy" id="94029"/>
    <lineage>
        <taxon>Eukaryota</taxon>
        <taxon>Metazoa</taxon>
        <taxon>Ecdysozoa</taxon>
        <taxon>Arthropoda</taxon>
        <taxon>Chelicerata</taxon>
        <taxon>Arachnida</taxon>
        <taxon>Araneae</taxon>
        <taxon>Araneomorphae</taxon>
        <taxon>Entelegynae</taxon>
        <taxon>Araneoidea</taxon>
        <taxon>Araneidae</taxon>
        <taxon>Argiope</taxon>
    </lineage>
</organism>
<dbReference type="AlphaFoldDB" id="A0A8T0EBF1"/>